<proteinExistence type="predicted"/>
<gene>
    <name evidence="2" type="ORF">VA596_33460</name>
</gene>
<dbReference type="Pfam" id="PF04149">
    <property type="entry name" value="DUF397"/>
    <property type="match status" value="1"/>
</dbReference>
<evidence type="ECO:0000313" key="3">
    <source>
        <dbReference type="Proteomes" id="UP001304298"/>
    </source>
</evidence>
<organism evidence="2 3">
    <name type="scientific">Amycolatopsis heterodermiae</name>
    <dbReference type="NCBI Taxonomy" id="3110235"/>
    <lineage>
        <taxon>Bacteria</taxon>
        <taxon>Bacillati</taxon>
        <taxon>Actinomycetota</taxon>
        <taxon>Actinomycetes</taxon>
        <taxon>Pseudonocardiales</taxon>
        <taxon>Pseudonocardiaceae</taxon>
        <taxon>Amycolatopsis</taxon>
    </lineage>
</organism>
<feature type="domain" description="DUF397" evidence="1">
    <location>
        <begin position="17"/>
        <end position="69"/>
    </location>
</feature>
<dbReference type="Proteomes" id="UP001304298">
    <property type="component" value="Unassembled WGS sequence"/>
</dbReference>
<evidence type="ECO:0000259" key="1">
    <source>
        <dbReference type="Pfam" id="PF04149"/>
    </source>
</evidence>
<reference evidence="2 3" key="1">
    <citation type="submission" date="2023-12" db="EMBL/GenBank/DDBJ databases">
        <title>Amycolatopsis sp. V23-08.</title>
        <authorList>
            <person name="Somphong A."/>
        </authorList>
    </citation>
    <scope>NUCLEOTIDE SEQUENCE [LARGE SCALE GENOMIC DNA]</scope>
    <source>
        <strain evidence="2 3">V23-08</strain>
    </source>
</reference>
<evidence type="ECO:0000313" key="2">
    <source>
        <dbReference type="EMBL" id="MEA5364481.1"/>
    </source>
</evidence>
<keyword evidence="3" id="KW-1185">Reference proteome</keyword>
<sequence>MGGTNGTWTPPDALNGLVWRKATASGPNGNCVEVATVGADFLVRDSKNPSDGQISVSSAGWAALMVAIKANAAS</sequence>
<dbReference type="InterPro" id="IPR007278">
    <property type="entry name" value="DUF397"/>
</dbReference>
<accession>A0ABU5RDX8</accession>
<dbReference type="RefSeq" id="WP_323332295.1">
    <property type="nucleotide sequence ID" value="NZ_JAYFSI010000009.1"/>
</dbReference>
<name>A0ABU5RDX8_9PSEU</name>
<dbReference type="EMBL" id="JAYFSI010000009">
    <property type="protein sequence ID" value="MEA5364481.1"/>
    <property type="molecule type" value="Genomic_DNA"/>
</dbReference>
<protein>
    <submittedName>
        <fullName evidence="2">DUF397 domain-containing protein</fullName>
    </submittedName>
</protein>
<comment type="caution">
    <text evidence="2">The sequence shown here is derived from an EMBL/GenBank/DDBJ whole genome shotgun (WGS) entry which is preliminary data.</text>
</comment>